<dbReference type="EMBL" id="FO082273">
    <property type="protein sequence ID" value="CCO17155.1"/>
    <property type="molecule type" value="Genomic_DNA"/>
</dbReference>
<comment type="subcellular location">
    <subcellularLocation>
        <location evidence="1">Membrane</location>
        <topology evidence="1">Multi-pass membrane protein</topology>
    </subcellularLocation>
</comment>
<dbReference type="RefSeq" id="XP_007512555.1">
    <property type="nucleotide sequence ID" value="XM_007512493.1"/>
</dbReference>
<feature type="compositionally biased region" description="Basic and acidic residues" evidence="8">
    <location>
        <begin position="9"/>
        <end position="26"/>
    </location>
</feature>
<evidence type="ECO:0000256" key="7">
    <source>
        <dbReference type="ARBA" id="ARBA00049662"/>
    </source>
</evidence>
<feature type="transmembrane region" description="Helical" evidence="9">
    <location>
        <begin position="446"/>
        <end position="479"/>
    </location>
</feature>
<dbReference type="PANTHER" id="PTHR22950:SF692">
    <property type="entry name" value="TRANSMEMBRANE AMINO ACID TRANSPORTER FAMILY PROTEIN"/>
    <property type="match status" value="1"/>
</dbReference>
<evidence type="ECO:0000256" key="9">
    <source>
        <dbReference type="SAM" id="Phobius"/>
    </source>
</evidence>
<dbReference type="AlphaFoldDB" id="K8EXF0"/>
<evidence type="ECO:0000256" key="3">
    <source>
        <dbReference type="ARBA" id="ARBA00022692"/>
    </source>
</evidence>
<dbReference type="Proteomes" id="UP000198341">
    <property type="component" value="Chromosome 6"/>
</dbReference>
<feature type="transmembrane region" description="Helical" evidence="9">
    <location>
        <begin position="218"/>
        <end position="236"/>
    </location>
</feature>
<evidence type="ECO:0000313" key="11">
    <source>
        <dbReference type="EMBL" id="CCO17155.1"/>
    </source>
</evidence>
<feature type="transmembrane region" description="Helical" evidence="9">
    <location>
        <begin position="279"/>
        <end position="300"/>
    </location>
</feature>
<evidence type="ECO:0000313" key="12">
    <source>
        <dbReference type="Proteomes" id="UP000198341"/>
    </source>
</evidence>
<dbReference type="KEGG" id="bpg:Bathy06g01530"/>
<feature type="transmembrane region" description="Helical" evidence="9">
    <location>
        <begin position="256"/>
        <end position="272"/>
    </location>
</feature>
<evidence type="ECO:0000256" key="6">
    <source>
        <dbReference type="ARBA" id="ARBA00023136"/>
    </source>
</evidence>
<sequence>MKASSESSSSEKKRSERVLLEEKETTKSSNKNKNKDDNTNATTLTTTTTSREVLLAECAADAKSASSFSTCADSCEANVVLLENELPTAAKRLEFKNEDIDNRPGVYHRVGNSTTEQALANSVNILLGVGTLSVPYALRESGWAGIVVLLLLGATTNYTGKTLIRCQRRGSLPMRTNFNTYSDVNEDGSVTVVKKARRALTTYEDIGEAAFGEFGRSLISWVLYAELIGTCGLFFILEGDHLKLLFESTMSQSKETLMLLAAGVMIPTTWLVDLSKLSLIGALGFVASVGLTGVVGWDLIQALTNPSGYEFPHTALVHYSTYPLSFGLLAFVFAGHAVFPAIYTSMQKPEEYESMLDKTYGVVMINCLLLGCAGYFLFGDQVSSEVTLDLPAGIISTIALGLITINPLAKFALTMDPVARGVEEKFNLDTSKAENLLPARVSRTGLGLFALGLAVKLPFFGVAMSLVGAVLTLSVSLIFPTACYLKMFGDELDAKEKWLNYAIVGLGFLCVGSGTYSAVSALMDASSDFGM</sequence>
<dbReference type="InterPro" id="IPR013057">
    <property type="entry name" value="AA_transpt_TM"/>
</dbReference>
<keyword evidence="4" id="KW-0029">Amino-acid transport</keyword>
<proteinExistence type="inferred from homology"/>
<protein>
    <recommendedName>
        <fullName evidence="10">Amino acid transporter transmembrane domain-containing protein</fullName>
    </recommendedName>
</protein>
<gene>
    <name evidence="11" type="ORF">Bathy06g01530</name>
</gene>
<evidence type="ECO:0000256" key="8">
    <source>
        <dbReference type="SAM" id="MobiDB-lite"/>
    </source>
</evidence>
<evidence type="ECO:0000256" key="1">
    <source>
        <dbReference type="ARBA" id="ARBA00004141"/>
    </source>
</evidence>
<dbReference type="Pfam" id="PF01490">
    <property type="entry name" value="Aa_trans"/>
    <property type="match status" value="1"/>
</dbReference>
<name>K8EXF0_9CHLO</name>
<organism evidence="11 12">
    <name type="scientific">Bathycoccus prasinos</name>
    <dbReference type="NCBI Taxonomy" id="41875"/>
    <lineage>
        <taxon>Eukaryota</taxon>
        <taxon>Viridiplantae</taxon>
        <taxon>Chlorophyta</taxon>
        <taxon>Mamiellophyceae</taxon>
        <taxon>Mamiellales</taxon>
        <taxon>Bathycoccaceae</taxon>
        <taxon>Bathycoccus</taxon>
    </lineage>
</organism>
<keyword evidence="5 9" id="KW-1133">Transmembrane helix</keyword>
<evidence type="ECO:0000256" key="4">
    <source>
        <dbReference type="ARBA" id="ARBA00022970"/>
    </source>
</evidence>
<evidence type="ECO:0000256" key="2">
    <source>
        <dbReference type="ARBA" id="ARBA00022448"/>
    </source>
</evidence>
<feature type="transmembrane region" description="Helical" evidence="9">
    <location>
        <begin position="360"/>
        <end position="378"/>
    </location>
</feature>
<dbReference type="OrthoDB" id="655540at2759"/>
<dbReference type="GO" id="GO:0005774">
    <property type="term" value="C:vacuolar membrane"/>
    <property type="evidence" value="ECO:0007669"/>
    <property type="project" value="TreeGrafter"/>
</dbReference>
<accession>K8EXF0</accession>
<feature type="transmembrane region" description="Helical" evidence="9">
    <location>
        <begin position="143"/>
        <end position="160"/>
    </location>
</feature>
<keyword evidence="12" id="KW-1185">Reference proteome</keyword>
<keyword evidence="3 9" id="KW-0812">Transmembrane</keyword>
<keyword evidence="6 9" id="KW-0472">Membrane</keyword>
<dbReference type="GeneID" id="19015133"/>
<reference evidence="11 12" key="1">
    <citation type="submission" date="2011-10" db="EMBL/GenBank/DDBJ databases">
        <authorList>
            <person name="Genoscope - CEA"/>
        </authorList>
    </citation>
    <scope>NUCLEOTIDE SEQUENCE [LARGE SCALE GENOMIC DNA]</scope>
    <source>
        <strain evidence="11 12">RCC 1105</strain>
    </source>
</reference>
<dbReference type="PANTHER" id="PTHR22950">
    <property type="entry name" value="AMINO ACID TRANSPORTER"/>
    <property type="match status" value="1"/>
</dbReference>
<comment type="similarity">
    <text evidence="7">Belongs to the amino acid/polyamine transporter 2 family. Amino acid/auxin permease (AAAP) (TC 2.A.18.5) subfamily.</text>
</comment>
<feature type="transmembrane region" description="Helical" evidence="9">
    <location>
        <begin position="320"/>
        <end position="339"/>
    </location>
</feature>
<feature type="domain" description="Amino acid transporter transmembrane" evidence="10">
    <location>
        <begin position="112"/>
        <end position="518"/>
    </location>
</feature>
<feature type="region of interest" description="Disordered" evidence="8">
    <location>
        <begin position="1"/>
        <end position="45"/>
    </location>
</feature>
<dbReference type="STRING" id="41875.K8EXF0"/>
<feature type="transmembrane region" description="Helical" evidence="9">
    <location>
        <begin position="499"/>
        <end position="523"/>
    </location>
</feature>
<keyword evidence="2" id="KW-0813">Transport</keyword>
<feature type="transmembrane region" description="Helical" evidence="9">
    <location>
        <begin position="118"/>
        <end position="137"/>
    </location>
</feature>
<evidence type="ECO:0000256" key="5">
    <source>
        <dbReference type="ARBA" id="ARBA00022989"/>
    </source>
</evidence>
<evidence type="ECO:0000259" key="10">
    <source>
        <dbReference type="Pfam" id="PF01490"/>
    </source>
</evidence>
<feature type="transmembrane region" description="Helical" evidence="9">
    <location>
        <begin position="390"/>
        <end position="409"/>
    </location>
</feature>
<dbReference type="GO" id="GO:0015179">
    <property type="term" value="F:L-amino acid transmembrane transporter activity"/>
    <property type="evidence" value="ECO:0007669"/>
    <property type="project" value="TreeGrafter"/>
</dbReference>
<dbReference type="eggNOG" id="KOG1303">
    <property type="taxonomic scope" value="Eukaryota"/>
</dbReference>